<evidence type="ECO:0000313" key="25">
    <source>
        <dbReference type="EMBL" id="EDO37359.1"/>
    </source>
</evidence>
<dbReference type="GO" id="GO:0005819">
    <property type="term" value="C:spindle"/>
    <property type="evidence" value="ECO:0007669"/>
    <property type="project" value="UniProtKB-SubCell"/>
</dbReference>
<evidence type="ECO:0000256" key="22">
    <source>
        <dbReference type="ARBA" id="ARBA00081533"/>
    </source>
</evidence>
<dbReference type="CDD" id="cd03443">
    <property type="entry name" value="PaaI_thioesterase"/>
    <property type="match status" value="1"/>
</dbReference>
<evidence type="ECO:0000256" key="12">
    <source>
        <dbReference type="ARBA" id="ARBA00023242"/>
    </source>
</evidence>
<dbReference type="InterPro" id="IPR039298">
    <property type="entry name" value="ACOT13"/>
</dbReference>
<gene>
    <name evidence="25" type="ORF">NEMVEDRAFT_v1g116881</name>
</gene>
<dbReference type="InParanoid" id="A7SG16"/>
<comment type="catalytic activity">
    <reaction evidence="16">
        <text>hexanoyl-CoA + H2O = hexanoate + CoA + H(+)</text>
        <dbReference type="Rhea" id="RHEA:40115"/>
        <dbReference type="ChEBI" id="CHEBI:15377"/>
        <dbReference type="ChEBI" id="CHEBI:15378"/>
        <dbReference type="ChEBI" id="CHEBI:17120"/>
        <dbReference type="ChEBI" id="CHEBI:57287"/>
        <dbReference type="ChEBI" id="CHEBI:62620"/>
    </reaction>
    <physiologicalReaction direction="left-to-right" evidence="16">
        <dbReference type="Rhea" id="RHEA:40116"/>
    </physiologicalReaction>
</comment>
<keyword evidence="11" id="KW-0206">Cytoskeleton</keyword>
<evidence type="ECO:0000256" key="1">
    <source>
        <dbReference type="ARBA" id="ARBA00004123"/>
    </source>
</evidence>
<comment type="subcellular location">
    <subcellularLocation>
        <location evidence="3">Cytoplasm</location>
        <location evidence="3">Cytoskeleton</location>
        <location evidence="3">Spindle</location>
    </subcellularLocation>
    <subcellularLocation>
        <location evidence="4">Cytoplasm</location>
        <location evidence="4">Cytosol</location>
    </subcellularLocation>
    <subcellularLocation>
        <location evidence="2">Mitochondrion</location>
    </subcellularLocation>
    <subcellularLocation>
        <location evidence="1">Nucleus</location>
    </subcellularLocation>
</comment>
<dbReference type="OrthoDB" id="46529at2759"/>
<comment type="catalytic activity">
    <reaction evidence="15">
        <text>dodecanoyl-CoA + H2O = dodecanoate + CoA + H(+)</text>
        <dbReference type="Rhea" id="RHEA:30135"/>
        <dbReference type="ChEBI" id="CHEBI:15377"/>
        <dbReference type="ChEBI" id="CHEBI:15378"/>
        <dbReference type="ChEBI" id="CHEBI:18262"/>
        <dbReference type="ChEBI" id="CHEBI:57287"/>
        <dbReference type="ChEBI" id="CHEBI:57375"/>
    </reaction>
    <physiologicalReaction direction="left-to-right" evidence="15">
        <dbReference type="Rhea" id="RHEA:30136"/>
    </physiologicalReaction>
</comment>
<protein>
    <recommendedName>
        <fullName evidence="20">Acyl-coenzyme A thioesterase 13</fullName>
    </recommendedName>
    <alternativeName>
        <fullName evidence="22">Hotdog-fold thioesterase superfamily member 2</fullName>
    </alternativeName>
    <alternativeName>
        <fullName evidence="21">Palmitoyl-CoA hydrolase</fullName>
    </alternativeName>
    <alternativeName>
        <fullName evidence="23">Thioesterase superfamily member 2</fullName>
    </alternativeName>
</protein>
<evidence type="ECO:0000256" key="14">
    <source>
        <dbReference type="ARBA" id="ARBA00047969"/>
    </source>
</evidence>
<keyword evidence="6" id="KW-0963">Cytoplasm</keyword>
<dbReference type="SUPFAM" id="SSF54637">
    <property type="entry name" value="Thioesterase/thiol ester dehydrase-isomerase"/>
    <property type="match status" value="1"/>
</dbReference>
<dbReference type="AlphaFoldDB" id="A7SG16"/>
<dbReference type="PANTHER" id="PTHR21660:SF1">
    <property type="entry name" value="ACYL-COENZYME A THIOESTERASE 13"/>
    <property type="match status" value="1"/>
</dbReference>
<comment type="catalytic activity">
    <reaction evidence="13">
        <text>octanoyl-CoA + H2O = octanoate + CoA + H(+)</text>
        <dbReference type="Rhea" id="RHEA:30143"/>
        <dbReference type="ChEBI" id="CHEBI:15377"/>
        <dbReference type="ChEBI" id="CHEBI:15378"/>
        <dbReference type="ChEBI" id="CHEBI:25646"/>
        <dbReference type="ChEBI" id="CHEBI:57287"/>
        <dbReference type="ChEBI" id="CHEBI:57386"/>
    </reaction>
    <physiologicalReaction direction="left-to-right" evidence="13">
        <dbReference type="Rhea" id="RHEA:30144"/>
    </physiologicalReaction>
</comment>
<dbReference type="Gene3D" id="3.10.129.10">
    <property type="entry name" value="Hotdog Thioesterase"/>
    <property type="match status" value="1"/>
</dbReference>
<evidence type="ECO:0000256" key="19">
    <source>
        <dbReference type="ARBA" id="ARBA00064709"/>
    </source>
</evidence>
<evidence type="ECO:0000256" key="23">
    <source>
        <dbReference type="ARBA" id="ARBA00083956"/>
    </source>
</evidence>
<keyword evidence="7" id="KW-0378">Hydrolase</keyword>
<evidence type="ECO:0000256" key="18">
    <source>
        <dbReference type="ARBA" id="ARBA00058205"/>
    </source>
</evidence>
<comment type="catalytic activity">
    <reaction evidence="17">
        <text>a fatty acyl-CoA + H2O = a fatty acid + CoA + H(+)</text>
        <dbReference type="Rhea" id="RHEA:16781"/>
        <dbReference type="ChEBI" id="CHEBI:15377"/>
        <dbReference type="ChEBI" id="CHEBI:15378"/>
        <dbReference type="ChEBI" id="CHEBI:28868"/>
        <dbReference type="ChEBI" id="CHEBI:57287"/>
        <dbReference type="ChEBI" id="CHEBI:77636"/>
    </reaction>
    <physiologicalReaction direction="left-to-right" evidence="17">
        <dbReference type="Rhea" id="RHEA:16782"/>
    </physiologicalReaction>
</comment>
<evidence type="ECO:0000256" key="13">
    <source>
        <dbReference type="ARBA" id="ARBA00047588"/>
    </source>
</evidence>
<dbReference type="InterPro" id="IPR029069">
    <property type="entry name" value="HotDog_dom_sf"/>
</dbReference>
<feature type="domain" description="Thioesterase" evidence="24">
    <location>
        <begin position="53"/>
        <end position="128"/>
    </location>
</feature>
<dbReference type="NCBIfam" id="TIGR00369">
    <property type="entry name" value="unchar_dom_1"/>
    <property type="match status" value="1"/>
</dbReference>
<dbReference type="STRING" id="45351.A7SG16"/>
<dbReference type="GO" id="GO:0005634">
    <property type="term" value="C:nucleus"/>
    <property type="evidence" value="ECO:0007669"/>
    <property type="project" value="UniProtKB-SubCell"/>
</dbReference>
<dbReference type="PANTHER" id="PTHR21660">
    <property type="entry name" value="THIOESTERASE SUPERFAMILY MEMBER-RELATED"/>
    <property type="match status" value="1"/>
</dbReference>
<dbReference type="InterPro" id="IPR006683">
    <property type="entry name" value="Thioestr_dom"/>
</dbReference>
<dbReference type="GO" id="GO:0005739">
    <property type="term" value="C:mitochondrion"/>
    <property type="evidence" value="ECO:0007669"/>
    <property type="project" value="UniProtKB-SubCell"/>
</dbReference>
<dbReference type="FunFam" id="3.10.129.10:FF:000021">
    <property type="entry name" value="Acyl-coenzyme A thioesterase 13"/>
    <property type="match status" value="1"/>
</dbReference>
<accession>A7SG16</accession>
<evidence type="ECO:0000256" key="11">
    <source>
        <dbReference type="ARBA" id="ARBA00023212"/>
    </source>
</evidence>
<name>A7SG16_NEMVE</name>
<evidence type="ECO:0000313" key="26">
    <source>
        <dbReference type="Proteomes" id="UP000001593"/>
    </source>
</evidence>
<evidence type="ECO:0000256" key="8">
    <source>
        <dbReference type="ARBA" id="ARBA00022990"/>
    </source>
</evidence>
<dbReference type="GO" id="GO:0047617">
    <property type="term" value="F:fatty acyl-CoA hydrolase activity"/>
    <property type="evidence" value="ECO:0000318"/>
    <property type="project" value="GO_Central"/>
</dbReference>
<dbReference type="InterPro" id="IPR003736">
    <property type="entry name" value="PAAI_dom"/>
</dbReference>
<evidence type="ECO:0000256" key="15">
    <source>
        <dbReference type="ARBA" id="ARBA00048074"/>
    </source>
</evidence>
<evidence type="ECO:0000256" key="3">
    <source>
        <dbReference type="ARBA" id="ARBA00004186"/>
    </source>
</evidence>
<comment type="function">
    <text evidence="18">Catalyzes the hydrolysis of acyl-CoAs into free fatty acids and coenzyme A (CoASH), regulating their respective intracellular levels. Has acyl-CoA thioesterase activity towards medium (C12) and long-chain (C18) fatty acyl-CoA substrates. Can also hydrolyze 3-hydroxyphenylacetyl-CoA and 3,4-dihydroxyphenylacetyl-CoA (in vitro). May play a role in controlling adaptive thermogenesis.</text>
</comment>
<evidence type="ECO:0000256" key="21">
    <source>
        <dbReference type="ARBA" id="ARBA00075657"/>
    </source>
</evidence>
<proteinExistence type="inferred from homology"/>
<sequence length="155" mass="16767">MAALLRKGQQLWTFMTKNNPGFDRVLEKAELAAFGGGRCIIKMTVSQEHENRMGTLHGGLTATMVDDVTTMAIISQTGQAGVSVDMNISYLKAACRGDEVIFEGICNKAGKNLAFSTAEIKLKDGTVLAMGKHTKYIGNSPKVIDFDGNCNQTLY</sequence>
<evidence type="ECO:0000256" key="16">
    <source>
        <dbReference type="ARBA" id="ARBA00050199"/>
    </source>
</evidence>
<dbReference type="EMBL" id="DS469648">
    <property type="protein sequence ID" value="EDO37359.1"/>
    <property type="molecule type" value="Genomic_DNA"/>
</dbReference>
<comment type="similarity">
    <text evidence="5">Belongs to the thioesterase PaaI family.</text>
</comment>
<evidence type="ECO:0000256" key="5">
    <source>
        <dbReference type="ARBA" id="ARBA00008324"/>
    </source>
</evidence>
<reference evidence="25 26" key="1">
    <citation type="journal article" date="2007" name="Science">
        <title>Sea anemone genome reveals ancestral eumetazoan gene repertoire and genomic organization.</title>
        <authorList>
            <person name="Putnam N.H."/>
            <person name="Srivastava M."/>
            <person name="Hellsten U."/>
            <person name="Dirks B."/>
            <person name="Chapman J."/>
            <person name="Salamov A."/>
            <person name="Terry A."/>
            <person name="Shapiro H."/>
            <person name="Lindquist E."/>
            <person name="Kapitonov V.V."/>
            <person name="Jurka J."/>
            <person name="Genikhovich G."/>
            <person name="Grigoriev I.V."/>
            <person name="Lucas S.M."/>
            <person name="Steele R.E."/>
            <person name="Finnerty J.R."/>
            <person name="Technau U."/>
            <person name="Martindale M.Q."/>
            <person name="Rokhsar D.S."/>
        </authorList>
    </citation>
    <scope>NUCLEOTIDE SEQUENCE [LARGE SCALE GENOMIC DNA]</scope>
    <source>
        <strain evidence="26">CH2 X CH6</strain>
    </source>
</reference>
<evidence type="ECO:0000256" key="20">
    <source>
        <dbReference type="ARBA" id="ARBA00067273"/>
    </source>
</evidence>
<evidence type="ECO:0000256" key="9">
    <source>
        <dbReference type="ARBA" id="ARBA00023098"/>
    </source>
</evidence>
<keyword evidence="26" id="KW-1185">Reference proteome</keyword>
<keyword evidence="8" id="KW-0007">Acetylation</keyword>
<dbReference type="eggNOG" id="KOG3328">
    <property type="taxonomic scope" value="Eukaryota"/>
</dbReference>
<keyword evidence="10" id="KW-0496">Mitochondrion</keyword>
<dbReference type="KEGG" id="nve:5508848"/>
<evidence type="ECO:0000259" key="24">
    <source>
        <dbReference type="Pfam" id="PF03061"/>
    </source>
</evidence>
<dbReference type="Proteomes" id="UP000001593">
    <property type="component" value="Unassembled WGS sequence"/>
</dbReference>
<dbReference type="Pfam" id="PF03061">
    <property type="entry name" value="4HBT"/>
    <property type="match status" value="1"/>
</dbReference>
<dbReference type="PhylomeDB" id="A7SG16"/>
<dbReference type="GO" id="GO:0006629">
    <property type="term" value="P:lipid metabolic process"/>
    <property type="evidence" value="ECO:0007669"/>
    <property type="project" value="UniProtKB-KW"/>
</dbReference>
<keyword evidence="9" id="KW-0443">Lipid metabolism</keyword>
<dbReference type="OMA" id="IIDWAGG"/>
<evidence type="ECO:0000256" key="4">
    <source>
        <dbReference type="ARBA" id="ARBA00004514"/>
    </source>
</evidence>
<organism evidence="25 26">
    <name type="scientific">Nematostella vectensis</name>
    <name type="common">Starlet sea anemone</name>
    <dbReference type="NCBI Taxonomy" id="45351"/>
    <lineage>
        <taxon>Eukaryota</taxon>
        <taxon>Metazoa</taxon>
        <taxon>Cnidaria</taxon>
        <taxon>Anthozoa</taxon>
        <taxon>Hexacorallia</taxon>
        <taxon>Actiniaria</taxon>
        <taxon>Edwardsiidae</taxon>
        <taxon>Nematostella</taxon>
    </lineage>
</organism>
<dbReference type="HOGENOM" id="CLU_089876_12_2_1"/>
<evidence type="ECO:0000256" key="17">
    <source>
        <dbReference type="ARBA" id="ARBA00052976"/>
    </source>
</evidence>
<comment type="subunit">
    <text evidence="19">Homotetramer. Interacts with PCTP.</text>
</comment>
<dbReference type="GO" id="GO:0005829">
    <property type="term" value="C:cytosol"/>
    <property type="evidence" value="ECO:0007669"/>
    <property type="project" value="UniProtKB-SubCell"/>
</dbReference>
<evidence type="ECO:0000256" key="7">
    <source>
        <dbReference type="ARBA" id="ARBA00022801"/>
    </source>
</evidence>
<comment type="catalytic activity">
    <reaction evidence="14">
        <text>decanoyl-CoA + H2O = decanoate + CoA + H(+)</text>
        <dbReference type="Rhea" id="RHEA:40059"/>
        <dbReference type="ChEBI" id="CHEBI:15377"/>
        <dbReference type="ChEBI" id="CHEBI:15378"/>
        <dbReference type="ChEBI" id="CHEBI:27689"/>
        <dbReference type="ChEBI" id="CHEBI:57287"/>
        <dbReference type="ChEBI" id="CHEBI:61430"/>
    </reaction>
    <physiologicalReaction direction="left-to-right" evidence="14">
        <dbReference type="Rhea" id="RHEA:40060"/>
    </physiologicalReaction>
</comment>
<keyword evidence="12" id="KW-0539">Nucleus</keyword>
<evidence type="ECO:0000256" key="10">
    <source>
        <dbReference type="ARBA" id="ARBA00023128"/>
    </source>
</evidence>
<evidence type="ECO:0000256" key="6">
    <source>
        <dbReference type="ARBA" id="ARBA00022490"/>
    </source>
</evidence>
<evidence type="ECO:0000256" key="2">
    <source>
        <dbReference type="ARBA" id="ARBA00004173"/>
    </source>
</evidence>